<gene>
    <name evidence="3" type="ORF">CSUI_005982</name>
</gene>
<reference evidence="3 4" key="1">
    <citation type="journal article" date="2017" name="Int. J. Parasitol.">
        <title>The genome of the protozoan parasite Cystoisospora suis and a reverse vaccinology approach to identify vaccine candidates.</title>
        <authorList>
            <person name="Palmieri N."/>
            <person name="Shrestha A."/>
            <person name="Ruttkowski B."/>
            <person name="Beck T."/>
            <person name="Vogl C."/>
            <person name="Tomley F."/>
            <person name="Blake D.P."/>
            <person name="Joachim A."/>
        </authorList>
    </citation>
    <scope>NUCLEOTIDE SEQUENCE [LARGE SCALE GENOMIC DNA]</scope>
    <source>
        <strain evidence="3 4">Wien I</strain>
    </source>
</reference>
<comment type="caution">
    <text evidence="3">The sequence shown here is derived from an EMBL/GenBank/DDBJ whole genome shotgun (WGS) entry which is preliminary data.</text>
</comment>
<name>A0A2C6KW01_9APIC</name>
<feature type="transmembrane region" description="Helical" evidence="2">
    <location>
        <begin position="236"/>
        <end position="257"/>
    </location>
</feature>
<proteinExistence type="predicted"/>
<feature type="compositionally biased region" description="Basic and acidic residues" evidence="1">
    <location>
        <begin position="321"/>
        <end position="345"/>
    </location>
</feature>
<feature type="transmembrane region" description="Helical" evidence="2">
    <location>
        <begin position="269"/>
        <end position="292"/>
    </location>
</feature>
<dbReference type="InterPro" id="IPR036259">
    <property type="entry name" value="MFS_trans_sf"/>
</dbReference>
<protein>
    <submittedName>
        <fullName evidence="3">Transmembrane protein</fullName>
    </submittedName>
</protein>
<keyword evidence="2" id="KW-0472">Membrane</keyword>
<feature type="transmembrane region" description="Helical" evidence="2">
    <location>
        <begin position="180"/>
        <end position="199"/>
    </location>
</feature>
<keyword evidence="4" id="KW-1185">Reference proteome</keyword>
<organism evidence="3 4">
    <name type="scientific">Cystoisospora suis</name>
    <dbReference type="NCBI Taxonomy" id="483139"/>
    <lineage>
        <taxon>Eukaryota</taxon>
        <taxon>Sar</taxon>
        <taxon>Alveolata</taxon>
        <taxon>Apicomplexa</taxon>
        <taxon>Conoidasida</taxon>
        <taxon>Coccidia</taxon>
        <taxon>Eucoccidiorida</taxon>
        <taxon>Eimeriorina</taxon>
        <taxon>Sarcocystidae</taxon>
        <taxon>Cystoisospora</taxon>
    </lineage>
</organism>
<evidence type="ECO:0000256" key="2">
    <source>
        <dbReference type="SAM" id="Phobius"/>
    </source>
</evidence>
<dbReference type="AlphaFoldDB" id="A0A2C6KW01"/>
<accession>A0A2C6KW01</accession>
<dbReference type="GeneID" id="94429358"/>
<feature type="transmembrane region" description="Helical" evidence="2">
    <location>
        <begin position="148"/>
        <end position="168"/>
    </location>
</feature>
<dbReference type="Proteomes" id="UP000221165">
    <property type="component" value="Unassembled WGS sequence"/>
</dbReference>
<feature type="transmembrane region" description="Helical" evidence="2">
    <location>
        <begin position="541"/>
        <end position="562"/>
    </location>
</feature>
<evidence type="ECO:0000256" key="1">
    <source>
        <dbReference type="SAM" id="MobiDB-lite"/>
    </source>
</evidence>
<dbReference type="RefSeq" id="XP_067921874.1">
    <property type="nucleotide sequence ID" value="XM_068066147.1"/>
</dbReference>
<feature type="transmembrane region" description="Helical" evidence="2">
    <location>
        <begin position="574"/>
        <end position="595"/>
    </location>
</feature>
<dbReference type="Gene3D" id="1.20.1250.20">
    <property type="entry name" value="MFS general substrate transporter like domains"/>
    <property type="match status" value="1"/>
</dbReference>
<dbReference type="VEuPathDB" id="ToxoDB:CSUI_005982"/>
<feature type="transmembrane region" description="Helical" evidence="2">
    <location>
        <begin position="516"/>
        <end position="535"/>
    </location>
</feature>
<dbReference type="SUPFAM" id="SSF103473">
    <property type="entry name" value="MFS general substrate transporter"/>
    <property type="match status" value="1"/>
</dbReference>
<sequence length="669" mass="72513">MECPDEDCPTPSGRFSLTSSFFSSSLESSEVDPDDLPPPSPLFSYSWAVHSSSPPSVFAASVESHNSHHGDTRSPLMNAPAFAVSPRSKTVPLSPPSSRNRLYVLSVCLVLMTFSSSLYRCVEPLQALMRRSSRFLVEEGLSSKDVEIVITNGFALSSGLGLLGGLFLSSLLAPFTSPKILGLLCIASAGCGLLLSAFAENTATMMVSIVLLGLTCAMTNAILPVVALFPYRAAEIYTLVCASDFASVLPLQLFRLFVEKLSWNPRSALTVYVGCVYPVLFLLVFLLPAWPFSLREDAPIFRQTITGEGDEEQNVPLLAGKDGDYNAHHGTRNDGEGQREHLDRRRASRTSSYKGNLADSPLRTRGKLSENGILLTCTQLPFLWNLSFGRQLCSAHLYGLSTWWLFSALGSESLRLFYRRVVLTESDADTLTAVAGWTGCLSCLVLPAIYTLHARYTRQRVQQSPYFTDDAEVFPGERKRGNAKEAKENSAGERNATLVKWSGERLLAWPQITPRGLASVASIMMAFIGILLLSGNFAASALAVALGCFLQALAPTAMFLVLANTYGPRYFSSLLSVQVLLLASVGLFAPLLQHVVFARLHLPGTALGYILLVCAIIGIIPLACFHCTPCDEFDGKQMRIAGTGLPLALEKHSMAALFAQAGVDPSLIK</sequence>
<keyword evidence="2 3" id="KW-0812">Transmembrane</keyword>
<evidence type="ECO:0000313" key="4">
    <source>
        <dbReference type="Proteomes" id="UP000221165"/>
    </source>
</evidence>
<feature type="transmembrane region" description="Helical" evidence="2">
    <location>
        <begin position="205"/>
        <end position="229"/>
    </location>
</feature>
<feature type="transmembrane region" description="Helical" evidence="2">
    <location>
        <begin position="607"/>
        <end position="628"/>
    </location>
</feature>
<dbReference type="EMBL" id="MIGC01002974">
    <property type="protein sequence ID" value="PHJ20183.1"/>
    <property type="molecule type" value="Genomic_DNA"/>
</dbReference>
<feature type="region of interest" description="Disordered" evidence="1">
    <location>
        <begin position="312"/>
        <end position="360"/>
    </location>
</feature>
<keyword evidence="2" id="KW-1133">Transmembrane helix</keyword>
<evidence type="ECO:0000313" key="3">
    <source>
        <dbReference type="EMBL" id="PHJ20183.1"/>
    </source>
</evidence>
<feature type="transmembrane region" description="Helical" evidence="2">
    <location>
        <begin position="430"/>
        <end position="452"/>
    </location>
</feature>
<dbReference type="OrthoDB" id="330399at2759"/>